<dbReference type="PANTHER" id="PTHR11098">
    <property type="entry name" value="NICOTINATE PHOSPHORIBOSYLTRANSFERASE"/>
    <property type="match status" value="1"/>
</dbReference>
<evidence type="ECO:0000313" key="8">
    <source>
        <dbReference type="Proteomes" id="UP001454036"/>
    </source>
</evidence>
<protein>
    <recommendedName>
        <fullName evidence="2">nicotinate phosphoribosyltransferase</fullName>
        <ecNumber evidence="2">6.3.4.21</ecNumber>
    </recommendedName>
</protein>
<keyword evidence="8" id="KW-1185">Reference proteome</keyword>
<comment type="pathway">
    <text evidence="1">Cofactor biosynthesis; NAD(+) biosynthesis; nicotinate D-ribonucleotide from nicotinate: step 1/1.</text>
</comment>
<dbReference type="PANTHER" id="PTHR11098:SF1">
    <property type="entry name" value="NICOTINATE PHOSPHORIBOSYLTRANSFERASE"/>
    <property type="match status" value="1"/>
</dbReference>
<dbReference type="Gene3D" id="3.20.20.70">
    <property type="entry name" value="Aldolase class I"/>
    <property type="match status" value="1"/>
</dbReference>
<dbReference type="InterPro" id="IPR013785">
    <property type="entry name" value="Aldolase_TIM"/>
</dbReference>
<name>A0AAV3RU26_LITER</name>
<evidence type="ECO:0000256" key="5">
    <source>
        <dbReference type="ARBA" id="ARBA00022642"/>
    </source>
</evidence>
<dbReference type="EMBL" id="BAABME010029047">
    <property type="protein sequence ID" value="GAA0183131.1"/>
    <property type="molecule type" value="Genomic_DNA"/>
</dbReference>
<keyword evidence="5" id="KW-0662">Pyridine nucleotide biosynthesis</keyword>
<reference evidence="7 8" key="1">
    <citation type="submission" date="2024-01" db="EMBL/GenBank/DDBJ databases">
        <title>The complete chloroplast genome sequence of Lithospermum erythrorhizon: insights into the phylogenetic relationship among Boraginaceae species and the maternal lineages of purple gromwells.</title>
        <authorList>
            <person name="Okada T."/>
            <person name="Watanabe K."/>
        </authorList>
    </citation>
    <scope>NUCLEOTIDE SEQUENCE [LARGE SCALE GENOMIC DNA]</scope>
</reference>
<evidence type="ECO:0000256" key="6">
    <source>
        <dbReference type="ARBA" id="ARBA00048668"/>
    </source>
</evidence>
<evidence type="ECO:0000256" key="1">
    <source>
        <dbReference type="ARBA" id="ARBA00004952"/>
    </source>
</evidence>
<dbReference type="Proteomes" id="UP001454036">
    <property type="component" value="Unassembled WGS sequence"/>
</dbReference>
<sequence>MERILVIWFLYKAVGIRLDSGDLAYQSCEARKFFCAIEKEFNCPDFAKMSITASNDLNEETIDALNKQPGILIGALMNFTSSRKRLSQERDHDMPSFRLAPILGSQIVSAKGLPANSSKPSSCSFAALLMSKNYLNYVSIAFGLFKRISKGKV</sequence>
<dbReference type="InterPro" id="IPR007229">
    <property type="entry name" value="Nic_PRibTrfase-Fam"/>
</dbReference>
<dbReference type="AlphaFoldDB" id="A0AAV3RU26"/>
<keyword evidence="4" id="KW-0436">Ligase</keyword>
<comment type="catalytic activity">
    <reaction evidence="6">
        <text>5-phospho-alpha-D-ribose 1-diphosphate + nicotinate + ATP + H2O = nicotinate beta-D-ribonucleotide + ADP + phosphate + diphosphate</text>
        <dbReference type="Rhea" id="RHEA:36163"/>
        <dbReference type="ChEBI" id="CHEBI:15377"/>
        <dbReference type="ChEBI" id="CHEBI:30616"/>
        <dbReference type="ChEBI" id="CHEBI:32544"/>
        <dbReference type="ChEBI" id="CHEBI:33019"/>
        <dbReference type="ChEBI" id="CHEBI:43474"/>
        <dbReference type="ChEBI" id="CHEBI:57502"/>
        <dbReference type="ChEBI" id="CHEBI:58017"/>
        <dbReference type="ChEBI" id="CHEBI:456216"/>
        <dbReference type="EC" id="6.3.4.21"/>
    </reaction>
</comment>
<proteinExistence type="predicted"/>
<evidence type="ECO:0000256" key="4">
    <source>
        <dbReference type="ARBA" id="ARBA00022598"/>
    </source>
</evidence>
<comment type="caution">
    <text evidence="7">The sequence shown here is derived from an EMBL/GenBank/DDBJ whole genome shotgun (WGS) entry which is preliminary data.</text>
</comment>
<evidence type="ECO:0000256" key="3">
    <source>
        <dbReference type="ARBA" id="ARBA00022553"/>
    </source>
</evidence>
<gene>
    <name evidence="7" type="ORF">LIER_42346</name>
</gene>
<dbReference type="InterPro" id="IPR036068">
    <property type="entry name" value="Nicotinate_pribotase-like_C"/>
</dbReference>
<dbReference type="EC" id="6.3.4.21" evidence="2"/>
<evidence type="ECO:0000256" key="2">
    <source>
        <dbReference type="ARBA" id="ARBA00013236"/>
    </source>
</evidence>
<evidence type="ECO:0000313" key="7">
    <source>
        <dbReference type="EMBL" id="GAA0183131.1"/>
    </source>
</evidence>
<dbReference type="GO" id="GO:0004516">
    <property type="term" value="F:nicotinate phosphoribosyltransferase activity"/>
    <property type="evidence" value="ECO:0007669"/>
    <property type="project" value="UniProtKB-EC"/>
</dbReference>
<keyword evidence="3" id="KW-0597">Phosphoprotein</keyword>
<dbReference type="GO" id="GO:0034355">
    <property type="term" value="P:NAD+ biosynthetic process via the salvage pathway"/>
    <property type="evidence" value="ECO:0007669"/>
    <property type="project" value="TreeGrafter"/>
</dbReference>
<dbReference type="SUPFAM" id="SSF51690">
    <property type="entry name" value="Nicotinate/Quinolinate PRTase C-terminal domain-like"/>
    <property type="match status" value="1"/>
</dbReference>
<organism evidence="7 8">
    <name type="scientific">Lithospermum erythrorhizon</name>
    <name type="common">Purple gromwell</name>
    <name type="synonym">Lithospermum officinale var. erythrorhizon</name>
    <dbReference type="NCBI Taxonomy" id="34254"/>
    <lineage>
        <taxon>Eukaryota</taxon>
        <taxon>Viridiplantae</taxon>
        <taxon>Streptophyta</taxon>
        <taxon>Embryophyta</taxon>
        <taxon>Tracheophyta</taxon>
        <taxon>Spermatophyta</taxon>
        <taxon>Magnoliopsida</taxon>
        <taxon>eudicotyledons</taxon>
        <taxon>Gunneridae</taxon>
        <taxon>Pentapetalae</taxon>
        <taxon>asterids</taxon>
        <taxon>lamiids</taxon>
        <taxon>Boraginales</taxon>
        <taxon>Boraginaceae</taxon>
        <taxon>Boraginoideae</taxon>
        <taxon>Lithospermeae</taxon>
        <taxon>Lithospermum</taxon>
    </lineage>
</organism>
<dbReference type="GO" id="GO:0005829">
    <property type="term" value="C:cytosol"/>
    <property type="evidence" value="ECO:0007669"/>
    <property type="project" value="TreeGrafter"/>
</dbReference>
<accession>A0AAV3RU26</accession>